<gene>
    <name evidence="2" type="ORF">SAMN04489726_1442</name>
</gene>
<feature type="region of interest" description="Disordered" evidence="1">
    <location>
        <begin position="42"/>
        <end position="68"/>
    </location>
</feature>
<proteinExistence type="predicted"/>
<dbReference type="Proteomes" id="UP000183376">
    <property type="component" value="Chromosome I"/>
</dbReference>
<dbReference type="AlphaFoldDB" id="A0A1G9SXQ8"/>
<dbReference type="RefSeq" id="WP_156051773.1">
    <property type="nucleotide sequence ID" value="NZ_JOEF01000039.1"/>
</dbReference>
<accession>A0A1G9SXQ8</accession>
<reference evidence="2 3" key="1">
    <citation type="submission" date="2016-10" db="EMBL/GenBank/DDBJ databases">
        <authorList>
            <person name="de Groot N.N."/>
        </authorList>
    </citation>
    <scope>NUCLEOTIDE SEQUENCE [LARGE SCALE GENOMIC DNA]</scope>
    <source>
        <strain evidence="2 3">DSM 44149</strain>
    </source>
</reference>
<keyword evidence="3" id="KW-1185">Reference proteome</keyword>
<organism evidence="2 3">
    <name type="scientific">Allokutzneria albata</name>
    <name type="common">Kibdelosporangium albatum</name>
    <dbReference type="NCBI Taxonomy" id="211114"/>
    <lineage>
        <taxon>Bacteria</taxon>
        <taxon>Bacillati</taxon>
        <taxon>Actinomycetota</taxon>
        <taxon>Actinomycetes</taxon>
        <taxon>Pseudonocardiales</taxon>
        <taxon>Pseudonocardiaceae</taxon>
        <taxon>Allokutzneria</taxon>
    </lineage>
</organism>
<sequence length="68" mass="7437">MIIDQLRPLSAANAAITEDDLLAWAETRNYTSTRQRAQRFLPGHGYLPAHTGREAAADGVTNRRTGAT</sequence>
<name>A0A1G9SXQ8_ALLAB</name>
<evidence type="ECO:0000256" key="1">
    <source>
        <dbReference type="SAM" id="MobiDB-lite"/>
    </source>
</evidence>
<dbReference type="EMBL" id="LT629701">
    <property type="protein sequence ID" value="SDM40248.1"/>
    <property type="molecule type" value="Genomic_DNA"/>
</dbReference>
<evidence type="ECO:0000313" key="3">
    <source>
        <dbReference type="Proteomes" id="UP000183376"/>
    </source>
</evidence>
<evidence type="ECO:0000313" key="2">
    <source>
        <dbReference type="EMBL" id="SDM40248.1"/>
    </source>
</evidence>
<protein>
    <submittedName>
        <fullName evidence="2">Uncharacterized protein</fullName>
    </submittedName>
</protein>